<evidence type="ECO:0000313" key="6">
    <source>
        <dbReference type="EMBL" id="KAF9613680.1"/>
    </source>
</evidence>
<dbReference type="GO" id="GO:0046872">
    <property type="term" value="F:metal ion binding"/>
    <property type="evidence" value="ECO:0007669"/>
    <property type="project" value="UniProtKB-KW"/>
</dbReference>
<dbReference type="Pfam" id="PF00305">
    <property type="entry name" value="Lipoxygenase"/>
    <property type="match status" value="1"/>
</dbReference>
<feature type="domain" description="Lipoxygenase" evidence="5">
    <location>
        <begin position="1"/>
        <end position="70"/>
    </location>
</feature>
<name>A0A835I8X2_9MAGN</name>
<evidence type="ECO:0000256" key="1">
    <source>
        <dbReference type="ARBA" id="ARBA00022723"/>
    </source>
</evidence>
<gene>
    <name evidence="6" type="ORF">IFM89_010122</name>
</gene>
<keyword evidence="3" id="KW-0560">Oxidoreductase</keyword>
<accession>A0A835I8X2</accession>
<dbReference type="PANTHER" id="PTHR11771">
    <property type="entry name" value="LIPOXYGENASE"/>
    <property type="match status" value="1"/>
</dbReference>
<feature type="chain" id="PRO_5032616137" description="Lipoxygenase domain-containing protein" evidence="4">
    <location>
        <begin position="26"/>
        <end position="70"/>
    </location>
</feature>
<keyword evidence="1" id="KW-0479">Metal-binding</keyword>
<dbReference type="Proteomes" id="UP000631114">
    <property type="component" value="Unassembled WGS sequence"/>
</dbReference>
<reference evidence="6 7" key="1">
    <citation type="submission" date="2020-10" db="EMBL/GenBank/DDBJ databases">
        <title>The Coptis chinensis genome and diversification of protoberbering-type alkaloids.</title>
        <authorList>
            <person name="Wang B."/>
            <person name="Shu S."/>
            <person name="Song C."/>
            <person name="Liu Y."/>
        </authorList>
    </citation>
    <scope>NUCLEOTIDE SEQUENCE [LARGE SCALE GENOMIC DNA]</scope>
    <source>
        <strain evidence="6">HL-2020</strain>
        <tissue evidence="6">Leaf</tissue>
    </source>
</reference>
<dbReference type="InterPro" id="IPR000907">
    <property type="entry name" value="LipOase"/>
</dbReference>
<sequence>MKKPSGVFLFSVLTLPADLIKRGIAVKDPSHPYGLRLLIKDYPYVVDGLEIWSAIETWVQEYCSFYYLRL</sequence>
<feature type="signal peptide" evidence="4">
    <location>
        <begin position="1"/>
        <end position="25"/>
    </location>
</feature>
<evidence type="ECO:0000256" key="4">
    <source>
        <dbReference type="SAM" id="SignalP"/>
    </source>
</evidence>
<evidence type="ECO:0000256" key="3">
    <source>
        <dbReference type="ARBA" id="ARBA00023002"/>
    </source>
</evidence>
<evidence type="ECO:0000259" key="5">
    <source>
        <dbReference type="PROSITE" id="PS51393"/>
    </source>
</evidence>
<dbReference type="GO" id="GO:0016702">
    <property type="term" value="F:oxidoreductase activity, acting on single donors with incorporation of molecular oxygen, incorporation of two atoms of oxygen"/>
    <property type="evidence" value="ECO:0007669"/>
    <property type="project" value="InterPro"/>
</dbReference>
<dbReference type="EMBL" id="JADFTS010000003">
    <property type="protein sequence ID" value="KAF9613680.1"/>
    <property type="molecule type" value="Genomic_DNA"/>
</dbReference>
<dbReference type="OrthoDB" id="407298at2759"/>
<protein>
    <recommendedName>
        <fullName evidence="5">Lipoxygenase domain-containing protein</fullName>
    </recommendedName>
</protein>
<keyword evidence="2" id="KW-0223">Dioxygenase</keyword>
<dbReference type="InterPro" id="IPR013819">
    <property type="entry name" value="LipOase_C"/>
</dbReference>
<proteinExistence type="predicted"/>
<keyword evidence="7" id="KW-1185">Reference proteome</keyword>
<dbReference type="AlphaFoldDB" id="A0A835I8X2"/>
<dbReference type="Gene3D" id="1.20.245.10">
    <property type="entry name" value="Lipoxygenase-1, Domain 5"/>
    <property type="match status" value="1"/>
</dbReference>
<dbReference type="InterPro" id="IPR036226">
    <property type="entry name" value="LipOase_C_sf"/>
</dbReference>
<evidence type="ECO:0000313" key="7">
    <source>
        <dbReference type="Proteomes" id="UP000631114"/>
    </source>
</evidence>
<comment type="caution">
    <text evidence="6">The sequence shown here is derived from an EMBL/GenBank/DDBJ whole genome shotgun (WGS) entry which is preliminary data.</text>
</comment>
<evidence type="ECO:0000256" key="2">
    <source>
        <dbReference type="ARBA" id="ARBA00022964"/>
    </source>
</evidence>
<dbReference type="PROSITE" id="PS51393">
    <property type="entry name" value="LIPOXYGENASE_3"/>
    <property type="match status" value="1"/>
</dbReference>
<dbReference type="SUPFAM" id="SSF48484">
    <property type="entry name" value="Lipoxigenase"/>
    <property type="match status" value="1"/>
</dbReference>
<organism evidence="6 7">
    <name type="scientific">Coptis chinensis</name>
    <dbReference type="NCBI Taxonomy" id="261450"/>
    <lineage>
        <taxon>Eukaryota</taxon>
        <taxon>Viridiplantae</taxon>
        <taxon>Streptophyta</taxon>
        <taxon>Embryophyta</taxon>
        <taxon>Tracheophyta</taxon>
        <taxon>Spermatophyta</taxon>
        <taxon>Magnoliopsida</taxon>
        <taxon>Ranunculales</taxon>
        <taxon>Ranunculaceae</taxon>
        <taxon>Coptidoideae</taxon>
        <taxon>Coptis</taxon>
    </lineage>
</organism>
<dbReference type="GO" id="GO:0034440">
    <property type="term" value="P:lipid oxidation"/>
    <property type="evidence" value="ECO:0007669"/>
    <property type="project" value="InterPro"/>
</dbReference>
<keyword evidence="4" id="KW-0732">Signal</keyword>